<dbReference type="PROSITE" id="PS01068">
    <property type="entry name" value="OMPA_1"/>
    <property type="match status" value="1"/>
</dbReference>
<dbReference type="Pfam" id="PF00691">
    <property type="entry name" value="OmpA"/>
    <property type="match status" value="1"/>
</dbReference>
<keyword evidence="3" id="KW-0998">Cell outer membrane</keyword>
<dbReference type="Proteomes" id="UP001610063">
    <property type="component" value="Unassembled WGS sequence"/>
</dbReference>
<dbReference type="InterPro" id="IPR006665">
    <property type="entry name" value="OmpA-like"/>
</dbReference>
<comment type="caution">
    <text evidence="8">The sequence shown here is derived from an EMBL/GenBank/DDBJ whole genome shotgun (WGS) entry which is preliminary data.</text>
</comment>
<dbReference type="Pfam" id="PF13414">
    <property type="entry name" value="TPR_11"/>
    <property type="match status" value="1"/>
</dbReference>
<gene>
    <name evidence="8" type="ORF">ACHKAR_13020</name>
</gene>
<feature type="domain" description="OmpA-like" evidence="7">
    <location>
        <begin position="525"/>
        <end position="641"/>
    </location>
</feature>
<feature type="signal peptide" evidence="6">
    <location>
        <begin position="1"/>
        <end position="22"/>
    </location>
</feature>
<dbReference type="InterPro" id="IPR050330">
    <property type="entry name" value="Bact_OuterMem_StrucFunc"/>
</dbReference>
<name>A0ABW7NAI9_9BACT</name>
<feature type="repeat" description="TPR" evidence="4">
    <location>
        <begin position="59"/>
        <end position="92"/>
    </location>
</feature>
<keyword evidence="9" id="KW-1185">Reference proteome</keyword>
<keyword evidence="4" id="KW-0802">TPR repeat</keyword>
<dbReference type="SMART" id="SM00028">
    <property type="entry name" value="TPR"/>
    <property type="match status" value="2"/>
</dbReference>
<evidence type="ECO:0000256" key="1">
    <source>
        <dbReference type="ARBA" id="ARBA00004442"/>
    </source>
</evidence>
<dbReference type="Gene3D" id="1.25.40.10">
    <property type="entry name" value="Tetratricopeptide repeat domain"/>
    <property type="match status" value="1"/>
</dbReference>
<keyword evidence="6" id="KW-0732">Signal</keyword>
<dbReference type="InterPro" id="IPR036737">
    <property type="entry name" value="OmpA-like_sf"/>
</dbReference>
<keyword evidence="2 5" id="KW-0472">Membrane</keyword>
<dbReference type="InterPro" id="IPR019734">
    <property type="entry name" value="TPR_rpt"/>
</dbReference>
<dbReference type="InterPro" id="IPR011042">
    <property type="entry name" value="6-blade_b-propeller_TolB-like"/>
</dbReference>
<dbReference type="PRINTS" id="PR01021">
    <property type="entry name" value="OMPADOMAIN"/>
</dbReference>
<dbReference type="PANTHER" id="PTHR30329">
    <property type="entry name" value="STATOR ELEMENT OF FLAGELLAR MOTOR COMPLEX"/>
    <property type="match status" value="1"/>
</dbReference>
<dbReference type="InterPro" id="IPR011659">
    <property type="entry name" value="WD40"/>
</dbReference>
<dbReference type="SUPFAM" id="SSF82171">
    <property type="entry name" value="DPP6 N-terminal domain-like"/>
    <property type="match status" value="1"/>
</dbReference>
<organism evidence="8 9">
    <name type="scientific">Marinoscillum luteum</name>
    <dbReference type="NCBI Taxonomy" id="861051"/>
    <lineage>
        <taxon>Bacteria</taxon>
        <taxon>Pseudomonadati</taxon>
        <taxon>Bacteroidota</taxon>
        <taxon>Cytophagia</taxon>
        <taxon>Cytophagales</taxon>
        <taxon>Reichenbachiellaceae</taxon>
        <taxon>Marinoscillum</taxon>
    </lineage>
</organism>
<evidence type="ECO:0000313" key="8">
    <source>
        <dbReference type="EMBL" id="MFH6984367.1"/>
    </source>
</evidence>
<dbReference type="RefSeq" id="WP_159584873.1">
    <property type="nucleotide sequence ID" value="NZ_JBIPKE010000017.1"/>
</dbReference>
<evidence type="ECO:0000256" key="5">
    <source>
        <dbReference type="PROSITE-ProRule" id="PRU00473"/>
    </source>
</evidence>
<dbReference type="PROSITE" id="PS51123">
    <property type="entry name" value="OMPA_2"/>
    <property type="match status" value="1"/>
</dbReference>
<evidence type="ECO:0000256" key="6">
    <source>
        <dbReference type="SAM" id="SignalP"/>
    </source>
</evidence>
<dbReference type="Gene3D" id="3.30.1330.60">
    <property type="entry name" value="OmpA-like domain"/>
    <property type="match status" value="1"/>
</dbReference>
<dbReference type="InterPro" id="IPR006690">
    <property type="entry name" value="OMPA-like_CS"/>
</dbReference>
<reference evidence="8 9" key="1">
    <citation type="journal article" date="2013" name="Int. J. Syst. Evol. Microbiol.">
        <title>Marinoscillum luteum sp. nov., isolated from marine sediment.</title>
        <authorList>
            <person name="Cha I.T."/>
            <person name="Park S.J."/>
            <person name="Kim S.J."/>
            <person name="Kim J.G."/>
            <person name="Jung M.Y."/>
            <person name="Shin K.S."/>
            <person name="Kwon K.K."/>
            <person name="Yang S.H."/>
            <person name="Seo Y.S."/>
            <person name="Rhee S.K."/>
        </authorList>
    </citation>
    <scope>NUCLEOTIDE SEQUENCE [LARGE SCALE GENOMIC DNA]</scope>
    <source>
        <strain evidence="8 9">KCTC 23939</strain>
    </source>
</reference>
<dbReference type="PROSITE" id="PS50005">
    <property type="entry name" value="TPR"/>
    <property type="match status" value="1"/>
</dbReference>
<evidence type="ECO:0000256" key="3">
    <source>
        <dbReference type="ARBA" id="ARBA00023237"/>
    </source>
</evidence>
<dbReference type="EMBL" id="JBIPKE010000017">
    <property type="protein sequence ID" value="MFH6984367.1"/>
    <property type="molecule type" value="Genomic_DNA"/>
</dbReference>
<dbReference type="SUPFAM" id="SSF103088">
    <property type="entry name" value="OmpA-like"/>
    <property type="match status" value="1"/>
</dbReference>
<dbReference type="PANTHER" id="PTHR30329:SF21">
    <property type="entry name" value="LIPOPROTEIN YIAD-RELATED"/>
    <property type="match status" value="1"/>
</dbReference>
<evidence type="ECO:0000259" key="7">
    <source>
        <dbReference type="PROSITE" id="PS51123"/>
    </source>
</evidence>
<evidence type="ECO:0000256" key="2">
    <source>
        <dbReference type="ARBA" id="ARBA00023136"/>
    </source>
</evidence>
<accession>A0ABW7NAI9</accession>
<dbReference type="Pfam" id="PF07676">
    <property type="entry name" value="PD40"/>
    <property type="match status" value="4"/>
</dbReference>
<feature type="chain" id="PRO_5046363000" evidence="6">
    <location>
        <begin position="23"/>
        <end position="641"/>
    </location>
</feature>
<dbReference type="InterPro" id="IPR006664">
    <property type="entry name" value="OMP_bac"/>
</dbReference>
<dbReference type="CDD" id="cd07185">
    <property type="entry name" value="OmpA_C-like"/>
    <property type="match status" value="1"/>
</dbReference>
<dbReference type="PRINTS" id="PR01023">
    <property type="entry name" value="NAFLGMOTY"/>
</dbReference>
<evidence type="ECO:0000256" key="4">
    <source>
        <dbReference type="PROSITE-ProRule" id="PRU00339"/>
    </source>
</evidence>
<dbReference type="InterPro" id="IPR011990">
    <property type="entry name" value="TPR-like_helical_dom_sf"/>
</dbReference>
<proteinExistence type="predicted"/>
<sequence length="641" mass="71003">MKKLIQPLALSICMMLTITVQAQDPKVSFLNGNKALSQGNLDKAIADFKEAVNLKNDYQDAWYQLGLTFNYARRWEEAVYSFSRLKALNPNYNPWFYYEACRALIELDKLPDAQNAATAFLEKYPNKPKDQLSRHQALTKLVYARESPGLRMLPKSMTDPVPLSAINSPSGDYMPQVNPTGTRLYFTSVRQGGFDNLDDSTRMMDFGEDLYFSILENGTWSAPKLLPEPLNSMGDDFGSAFTGDGQMMVYVRCGDKESIGNCDLYITQLVGTDWSEPMNMGNVVNSDDWDSQPTISSDGNRIIFTSARTGGYGGSDIYMVEKNHLGEWGVPQNLGGTVNTPFNENSPYLAPDGKTLYYASNGHPGFGGMDIFYCIFENGKWSKPINLGAPLNSSGDDTNFSISAEGMGYFSSSRLNGEDYEIFQIELPDHLKPKPTVVVQGIVSNAKTSAPLEAVVLIEDINSGELISVNKSNSSSGEYLVVLPAGRDYSVSASSKGFFFYSQSFELPKDTTYQEISLNIMLEPIEKGTKVVLNNIFFESGRAELKPISYVELNKAADLLKDNATMIIEVGGHTDNLGSDELNLSLSQKRANAVMEYLKLAGIEETRLKAKGYGETQPIADNSTEEGRAKNRRTEFEIVEF</sequence>
<comment type="subcellular location">
    <subcellularLocation>
        <location evidence="1">Cell outer membrane</location>
    </subcellularLocation>
</comment>
<evidence type="ECO:0000313" key="9">
    <source>
        <dbReference type="Proteomes" id="UP001610063"/>
    </source>
</evidence>
<dbReference type="SUPFAM" id="SSF48452">
    <property type="entry name" value="TPR-like"/>
    <property type="match status" value="1"/>
</dbReference>
<dbReference type="Gene3D" id="2.60.40.1120">
    <property type="entry name" value="Carboxypeptidase-like, regulatory domain"/>
    <property type="match status" value="1"/>
</dbReference>
<dbReference type="Gene3D" id="2.120.10.30">
    <property type="entry name" value="TolB, C-terminal domain"/>
    <property type="match status" value="1"/>
</dbReference>
<protein>
    <submittedName>
        <fullName evidence="8">OmpA family protein</fullName>
    </submittedName>
</protein>